<gene>
    <name evidence="2" type="ORF">ACFSKX_18910</name>
</gene>
<dbReference type="InterPro" id="IPR009057">
    <property type="entry name" value="Homeodomain-like_sf"/>
</dbReference>
<dbReference type="SUPFAM" id="SSF46689">
    <property type="entry name" value="Homeodomain-like"/>
    <property type="match status" value="1"/>
</dbReference>
<comment type="caution">
    <text evidence="2">The sequence shown here is derived from an EMBL/GenBank/DDBJ whole genome shotgun (WGS) entry which is preliminary data.</text>
</comment>
<dbReference type="NCBIfam" id="NF033545">
    <property type="entry name" value="transpos_IS630"/>
    <property type="match status" value="1"/>
</dbReference>
<evidence type="ECO:0000259" key="1">
    <source>
        <dbReference type="Pfam" id="PF13358"/>
    </source>
</evidence>
<dbReference type="InterPro" id="IPR047655">
    <property type="entry name" value="Transpos_IS630-like"/>
</dbReference>
<sequence>MDAPDVFTVTAHDVATLEIWVRSTSLPQGQITRAKIILALSEGVPVTDVAAAQRVSRKTVHKWKTRFIESGPEGLLDQIRPGRPSVIDAEIVNRVLTLTTSCIPHESTHWSVSLMAKYAGVTTWQVRQIWNAADLKPHRLRTFKISNDPQFAEKVVDIVDLYMDPPDNALVLCVDEKTQIQALDRTQPGLPLASGRIGSRTHDYKRNGTAALFAAFNILTGEVIGRVEKRSRSKEFLSFLKQVDRQTPKDKELHIVLDNLSAHKTKEITEWVANQPRIHFHFTPTSASWLNAVEGWFAQLERRALYRGIFTGVAELKAELQRFIRVHNRDLAKPFKWTKSADTILASVQRAKNVLPN</sequence>
<accession>A0ABW5EH76</accession>
<protein>
    <submittedName>
        <fullName evidence="2">IS630 family transposase</fullName>
    </submittedName>
</protein>
<dbReference type="Proteomes" id="UP001597425">
    <property type="component" value="Unassembled WGS sequence"/>
</dbReference>
<dbReference type="PANTHER" id="PTHR30347:SF1">
    <property type="entry name" value="MECHANOSENSITIVE CHANNEL MSCK"/>
    <property type="match status" value="1"/>
</dbReference>
<evidence type="ECO:0000313" key="3">
    <source>
        <dbReference type="Proteomes" id="UP001597425"/>
    </source>
</evidence>
<proteinExistence type="predicted"/>
<dbReference type="InterPro" id="IPR038717">
    <property type="entry name" value="Tc1-like_DDE_dom"/>
</dbReference>
<dbReference type="Gene3D" id="3.30.420.10">
    <property type="entry name" value="Ribonuclease H-like superfamily/Ribonuclease H"/>
    <property type="match status" value="1"/>
</dbReference>
<feature type="domain" description="Tc1-like transposase DDE" evidence="1">
    <location>
        <begin position="171"/>
        <end position="314"/>
    </location>
</feature>
<dbReference type="EMBL" id="JBHUJD010000047">
    <property type="protein sequence ID" value="MFD2312493.1"/>
    <property type="molecule type" value="Genomic_DNA"/>
</dbReference>
<name>A0ABW5EH76_9GAMM</name>
<evidence type="ECO:0000313" key="2">
    <source>
        <dbReference type="EMBL" id="MFD2312493.1"/>
    </source>
</evidence>
<dbReference type="RefSeq" id="WP_377535573.1">
    <property type="nucleotide sequence ID" value="NZ_JBHSIG010000001.1"/>
</dbReference>
<dbReference type="InterPro" id="IPR036397">
    <property type="entry name" value="RNaseH_sf"/>
</dbReference>
<dbReference type="InterPro" id="IPR052702">
    <property type="entry name" value="MscS-like_channel"/>
</dbReference>
<keyword evidence="3" id="KW-1185">Reference proteome</keyword>
<dbReference type="Pfam" id="PF13551">
    <property type="entry name" value="HTH_29"/>
    <property type="match status" value="1"/>
</dbReference>
<dbReference type="PANTHER" id="PTHR30347">
    <property type="entry name" value="POTASSIUM CHANNEL RELATED"/>
    <property type="match status" value="1"/>
</dbReference>
<dbReference type="Pfam" id="PF13358">
    <property type="entry name" value="DDE_3"/>
    <property type="match status" value="1"/>
</dbReference>
<reference evidence="3" key="1">
    <citation type="journal article" date="2019" name="Int. J. Syst. Evol. Microbiol.">
        <title>The Global Catalogue of Microorganisms (GCM) 10K type strain sequencing project: providing services to taxonomists for standard genome sequencing and annotation.</title>
        <authorList>
            <consortium name="The Broad Institute Genomics Platform"/>
            <consortium name="The Broad Institute Genome Sequencing Center for Infectious Disease"/>
            <person name="Wu L."/>
            <person name="Ma J."/>
        </authorList>
    </citation>
    <scope>NUCLEOTIDE SEQUENCE [LARGE SCALE GENOMIC DNA]</scope>
    <source>
        <strain evidence="3">KCTC 12848</strain>
    </source>
</reference>
<organism evidence="2 3">
    <name type="scientific">Microbulbifer halophilus</name>
    <dbReference type="NCBI Taxonomy" id="453963"/>
    <lineage>
        <taxon>Bacteria</taxon>
        <taxon>Pseudomonadati</taxon>
        <taxon>Pseudomonadota</taxon>
        <taxon>Gammaproteobacteria</taxon>
        <taxon>Cellvibrionales</taxon>
        <taxon>Microbulbiferaceae</taxon>
        <taxon>Microbulbifer</taxon>
    </lineage>
</organism>